<comment type="caution">
    <text evidence="3">The sequence shown here is derived from an EMBL/GenBank/DDBJ whole genome shotgun (WGS) entry which is preliminary data.</text>
</comment>
<keyword evidence="1" id="KW-0472">Membrane</keyword>
<dbReference type="GO" id="GO:0004175">
    <property type="term" value="F:endopeptidase activity"/>
    <property type="evidence" value="ECO:0007669"/>
    <property type="project" value="UniProtKB-ARBA"/>
</dbReference>
<keyword evidence="4" id="KW-1185">Reference proteome</keyword>
<evidence type="ECO:0000256" key="1">
    <source>
        <dbReference type="SAM" id="Phobius"/>
    </source>
</evidence>
<feature type="transmembrane region" description="Helical" evidence="1">
    <location>
        <begin position="168"/>
        <end position="188"/>
    </location>
</feature>
<feature type="transmembrane region" description="Helical" evidence="1">
    <location>
        <begin position="35"/>
        <end position="58"/>
    </location>
</feature>
<dbReference type="Pfam" id="PF02517">
    <property type="entry name" value="Rce1-like"/>
    <property type="match status" value="1"/>
</dbReference>
<keyword evidence="3" id="KW-0378">Hydrolase</keyword>
<keyword evidence="3" id="KW-0482">Metalloprotease</keyword>
<evidence type="ECO:0000259" key="2">
    <source>
        <dbReference type="Pfam" id="PF02517"/>
    </source>
</evidence>
<reference evidence="3 4" key="1">
    <citation type="submission" date="2019-10" db="EMBL/GenBank/DDBJ databases">
        <authorList>
            <person name="Nie G."/>
            <person name="Ming H."/>
            <person name="Yi B."/>
        </authorList>
    </citation>
    <scope>NUCLEOTIDE SEQUENCE [LARGE SCALE GENOMIC DNA]</scope>
    <source>
        <strain evidence="3 4">CFH 90414</strain>
    </source>
</reference>
<feature type="transmembrane region" description="Helical" evidence="1">
    <location>
        <begin position="264"/>
        <end position="283"/>
    </location>
</feature>
<proteinExistence type="predicted"/>
<dbReference type="InterPro" id="IPR042150">
    <property type="entry name" value="MmRce1-like"/>
</dbReference>
<dbReference type="GO" id="GO:0006508">
    <property type="term" value="P:proteolysis"/>
    <property type="evidence" value="ECO:0007669"/>
    <property type="project" value="UniProtKB-KW"/>
</dbReference>
<dbReference type="PANTHER" id="PTHR35797">
    <property type="entry name" value="PROTEASE-RELATED"/>
    <property type="match status" value="1"/>
</dbReference>
<feature type="domain" description="CAAX prenyl protease 2/Lysostaphin resistance protein A-like" evidence="2">
    <location>
        <begin position="142"/>
        <end position="243"/>
    </location>
</feature>
<evidence type="ECO:0000313" key="4">
    <source>
        <dbReference type="Proteomes" id="UP000431080"/>
    </source>
</evidence>
<evidence type="ECO:0000313" key="3">
    <source>
        <dbReference type="EMBL" id="MRG61384.1"/>
    </source>
</evidence>
<protein>
    <submittedName>
        <fullName evidence="3">CPBP family intramembrane metalloprotease</fullName>
    </submittedName>
</protein>
<dbReference type="Proteomes" id="UP000431080">
    <property type="component" value="Unassembled WGS sequence"/>
</dbReference>
<sequence length="303" mass="32575">MPWVAVAVFTVISFGAGWLVCLPLWLSGEGLAHPAFGVIAFALMFTPTLATLVVVFFVRRPPRVGRLLGLVPFRPSGRTWLFIALAFVVFTVLPFAAMLLGQAMGLIRLDFAGLSGAAAYVEQVDPTGTLDAQTFMLIGILSLPFATLFSSFAAFGEELGWRGWLLPALRPLGTVPALVLTGVIWGLWHSPIILLGYNYGLTDLVGVACMVVFCVLGGFVIGWMRLRSASVWPAVIAHGAVNTATAQFLFFIDESELPVTPWGTFLGWPGWILLTLCVVAIVVTGQLRKQPAPGLTLAESREG</sequence>
<feature type="transmembrane region" description="Helical" evidence="1">
    <location>
        <begin position="135"/>
        <end position="156"/>
    </location>
</feature>
<gene>
    <name evidence="3" type="ORF">GE115_16125</name>
</gene>
<feature type="transmembrane region" description="Helical" evidence="1">
    <location>
        <begin position="79"/>
        <end position="100"/>
    </location>
</feature>
<dbReference type="AlphaFoldDB" id="A0A6I2FB37"/>
<dbReference type="GO" id="GO:0080120">
    <property type="term" value="P:CAAX-box protein maturation"/>
    <property type="evidence" value="ECO:0007669"/>
    <property type="project" value="UniProtKB-ARBA"/>
</dbReference>
<name>A0A6I2FB37_9MICO</name>
<accession>A0A6I2FB37</accession>
<feature type="transmembrane region" description="Helical" evidence="1">
    <location>
        <begin position="231"/>
        <end position="252"/>
    </location>
</feature>
<feature type="transmembrane region" description="Helical" evidence="1">
    <location>
        <begin position="204"/>
        <end position="224"/>
    </location>
</feature>
<keyword evidence="1" id="KW-1133">Transmembrane helix</keyword>
<dbReference type="PANTHER" id="PTHR35797:SF1">
    <property type="entry name" value="PROTEASE"/>
    <property type="match status" value="1"/>
</dbReference>
<dbReference type="GO" id="GO:0008237">
    <property type="term" value="F:metallopeptidase activity"/>
    <property type="evidence" value="ECO:0007669"/>
    <property type="project" value="UniProtKB-KW"/>
</dbReference>
<organism evidence="3 4">
    <name type="scientific">Agromyces agglutinans</name>
    <dbReference type="NCBI Taxonomy" id="2662258"/>
    <lineage>
        <taxon>Bacteria</taxon>
        <taxon>Bacillati</taxon>
        <taxon>Actinomycetota</taxon>
        <taxon>Actinomycetes</taxon>
        <taxon>Micrococcales</taxon>
        <taxon>Microbacteriaceae</taxon>
        <taxon>Agromyces</taxon>
    </lineage>
</organism>
<keyword evidence="1" id="KW-0812">Transmembrane</keyword>
<dbReference type="InterPro" id="IPR003675">
    <property type="entry name" value="Rce1/LyrA-like_dom"/>
</dbReference>
<dbReference type="EMBL" id="WJIF01000012">
    <property type="protein sequence ID" value="MRG61384.1"/>
    <property type="molecule type" value="Genomic_DNA"/>
</dbReference>
<keyword evidence="3" id="KW-0645">Protease</keyword>